<evidence type="ECO:0000313" key="2">
    <source>
        <dbReference type="EMBL" id="SDX77485.1"/>
    </source>
</evidence>
<dbReference type="Proteomes" id="UP000198569">
    <property type="component" value="Unassembled WGS sequence"/>
</dbReference>
<feature type="region of interest" description="Disordered" evidence="1">
    <location>
        <begin position="1"/>
        <end position="22"/>
    </location>
</feature>
<name>A0A1H3EFT0_9FLAO</name>
<proteinExistence type="predicted"/>
<dbReference type="EMBL" id="FNMV01000015">
    <property type="protein sequence ID" value="SDX77485.1"/>
    <property type="molecule type" value="Genomic_DNA"/>
</dbReference>
<sequence length="51" mass="5876">MRDFYRSTGFGHDPKNGSLKHESTKKASKSLIFEACFKFVGSKLKLIYTFK</sequence>
<evidence type="ECO:0000313" key="3">
    <source>
        <dbReference type="Proteomes" id="UP000198569"/>
    </source>
</evidence>
<gene>
    <name evidence="2" type="ORF">SAMN05444338_1151</name>
</gene>
<protein>
    <submittedName>
        <fullName evidence="2">Uncharacterized protein</fullName>
    </submittedName>
</protein>
<reference evidence="3" key="1">
    <citation type="submission" date="2016-10" db="EMBL/GenBank/DDBJ databases">
        <authorList>
            <person name="Varghese N."/>
            <person name="Submissions S."/>
        </authorList>
    </citation>
    <scope>NUCLEOTIDE SEQUENCE [LARGE SCALE GENOMIC DNA]</scope>
    <source>
        <strain evidence="3">DSM 15718</strain>
    </source>
</reference>
<feature type="compositionally biased region" description="Basic and acidic residues" evidence="1">
    <location>
        <begin position="12"/>
        <end position="22"/>
    </location>
</feature>
<accession>A0A1H3EFT0</accession>
<organism evidence="2 3">
    <name type="scientific">Flavobacterium degerlachei</name>
    <dbReference type="NCBI Taxonomy" id="229203"/>
    <lineage>
        <taxon>Bacteria</taxon>
        <taxon>Pseudomonadati</taxon>
        <taxon>Bacteroidota</taxon>
        <taxon>Flavobacteriia</taxon>
        <taxon>Flavobacteriales</taxon>
        <taxon>Flavobacteriaceae</taxon>
        <taxon>Flavobacterium</taxon>
    </lineage>
</organism>
<evidence type="ECO:0000256" key="1">
    <source>
        <dbReference type="SAM" id="MobiDB-lite"/>
    </source>
</evidence>
<keyword evidence="3" id="KW-1185">Reference proteome</keyword>
<dbReference type="AlphaFoldDB" id="A0A1H3EFT0"/>